<dbReference type="GO" id="GO:0016787">
    <property type="term" value="F:hydrolase activity"/>
    <property type="evidence" value="ECO:0007669"/>
    <property type="project" value="UniProtKB-KW"/>
</dbReference>
<dbReference type="GO" id="GO:0043571">
    <property type="term" value="P:maintenance of CRISPR repeat elements"/>
    <property type="evidence" value="ECO:0007669"/>
    <property type="project" value="InterPro"/>
</dbReference>
<evidence type="ECO:0000256" key="7">
    <source>
        <dbReference type="ARBA" id="ARBA00023125"/>
    </source>
</evidence>
<keyword evidence="3" id="KW-0255">Endonuclease</keyword>
<dbReference type="NCBIfam" id="TIGR00287">
    <property type="entry name" value="cas1"/>
    <property type="match status" value="1"/>
</dbReference>
<comment type="caution">
    <text evidence="10">The sequence shown here is derived from an EMBL/GenBank/DDBJ whole genome shotgun (WGS) entry which is preliminary data.</text>
</comment>
<dbReference type="InterPro" id="IPR042206">
    <property type="entry name" value="CRISPR-assoc_Cas1_C"/>
</dbReference>
<dbReference type="GO" id="GO:0004519">
    <property type="term" value="F:endonuclease activity"/>
    <property type="evidence" value="ECO:0007669"/>
    <property type="project" value="UniProtKB-KW"/>
</dbReference>
<evidence type="ECO:0000256" key="8">
    <source>
        <dbReference type="ARBA" id="ARBA00023211"/>
    </source>
</evidence>
<dbReference type="InterPro" id="IPR050646">
    <property type="entry name" value="Cas1"/>
</dbReference>
<organism evidence="10 11">
    <name type="scientific">Vibrio cidicii</name>
    <dbReference type="NCBI Taxonomy" id="1763883"/>
    <lineage>
        <taxon>Bacteria</taxon>
        <taxon>Pseudomonadati</taxon>
        <taxon>Pseudomonadota</taxon>
        <taxon>Gammaproteobacteria</taxon>
        <taxon>Vibrionales</taxon>
        <taxon>Vibrionaceae</taxon>
        <taxon>Vibrio</taxon>
    </lineage>
</organism>
<proteinExistence type="predicted"/>
<evidence type="ECO:0000256" key="3">
    <source>
        <dbReference type="ARBA" id="ARBA00022759"/>
    </source>
</evidence>
<keyword evidence="7" id="KW-0238">DNA-binding</keyword>
<dbReference type="Pfam" id="PF01867">
    <property type="entry name" value="Cas_Cas1"/>
    <property type="match status" value="2"/>
</dbReference>
<dbReference type="EMBL" id="LOMK01000001">
    <property type="protein sequence ID" value="KYN26264.1"/>
    <property type="molecule type" value="Genomic_DNA"/>
</dbReference>
<evidence type="ECO:0000256" key="5">
    <source>
        <dbReference type="ARBA" id="ARBA00022842"/>
    </source>
</evidence>
<keyword evidence="5" id="KW-0460">Magnesium</keyword>
<dbReference type="InterPro" id="IPR002729">
    <property type="entry name" value="CRISPR-assoc_Cas1"/>
</dbReference>
<evidence type="ECO:0000256" key="2">
    <source>
        <dbReference type="ARBA" id="ARBA00022723"/>
    </source>
</evidence>
<reference evidence="11" key="1">
    <citation type="submission" date="2015-12" db="EMBL/GenBank/DDBJ databases">
        <authorList>
            <person name="Tarr C.L."/>
            <person name="Gladney L.M."/>
        </authorList>
    </citation>
    <scope>NUCLEOTIDE SEQUENCE [LARGE SCALE GENOMIC DNA]</scope>
    <source>
        <strain evidence="11">2756-81</strain>
    </source>
</reference>
<dbReference type="PANTHER" id="PTHR34353:SF2">
    <property type="entry name" value="CRISPR-ASSOCIATED ENDONUCLEASE CAS1 1"/>
    <property type="match status" value="1"/>
</dbReference>
<keyword evidence="1" id="KW-0540">Nuclease</keyword>
<dbReference type="AlphaFoldDB" id="A0A151JK99"/>
<evidence type="ECO:0000256" key="1">
    <source>
        <dbReference type="ARBA" id="ARBA00022722"/>
    </source>
</evidence>
<accession>A0A151JK99</accession>
<dbReference type="PANTHER" id="PTHR34353">
    <property type="entry name" value="CRISPR-ASSOCIATED ENDONUCLEASE CAS1 1"/>
    <property type="match status" value="1"/>
</dbReference>
<keyword evidence="2" id="KW-0479">Metal-binding</keyword>
<protein>
    <recommendedName>
        <fullName evidence="12">CRISPR-associated endonuclease Cas1</fullName>
    </recommendedName>
</protein>
<dbReference type="GO" id="GO:0046872">
    <property type="term" value="F:metal ion binding"/>
    <property type="evidence" value="ECO:0007669"/>
    <property type="project" value="UniProtKB-KW"/>
</dbReference>
<dbReference type="GO" id="GO:0051607">
    <property type="term" value="P:defense response to virus"/>
    <property type="evidence" value="ECO:0007669"/>
    <property type="project" value="UniProtKB-KW"/>
</dbReference>
<name>A0A151JK99_9VIBR</name>
<evidence type="ECO:0008006" key="12">
    <source>
        <dbReference type="Google" id="ProtNLM"/>
    </source>
</evidence>
<dbReference type="Gene3D" id="1.20.120.920">
    <property type="entry name" value="CRISPR-associated endonuclease Cas1, C-terminal domain"/>
    <property type="match status" value="1"/>
</dbReference>
<dbReference type="GO" id="GO:0003677">
    <property type="term" value="F:DNA binding"/>
    <property type="evidence" value="ECO:0007669"/>
    <property type="project" value="UniProtKB-KW"/>
</dbReference>
<comment type="subunit">
    <text evidence="9">Homodimer, forms a heterotetramer with a Cas2 homodimer.</text>
</comment>
<dbReference type="Proteomes" id="UP000075349">
    <property type="component" value="Unassembled WGS sequence"/>
</dbReference>
<evidence type="ECO:0000256" key="9">
    <source>
        <dbReference type="ARBA" id="ARBA00038592"/>
    </source>
</evidence>
<dbReference type="CDD" id="cd09634">
    <property type="entry name" value="Cas1_I-II-III"/>
    <property type="match status" value="1"/>
</dbReference>
<keyword evidence="4" id="KW-0378">Hydrolase</keyword>
<gene>
    <name evidence="10" type="ORF">AUQ44_14295</name>
</gene>
<evidence type="ECO:0000313" key="11">
    <source>
        <dbReference type="Proteomes" id="UP000075349"/>
    </source>
</evidence>
<evidence type="ECO:0000313" key="10">
    <source>
        <dbReference type="EMBL" id="KYN26264.1"/>
    </source>
</evidence>
<keyword evidence="8" id="KW-0464">Manganese</keyword>
<evidence type="ECO:0000256" key="4">
    <source>
        <dbReference type="ARBA" id="ARBA00022801"/>
    </source>
</evidence>
<sequence>MTSLVLDMPDFSLSVQDSVLHIAHPQQPSRLLPLAEIERVVVGKGIAISTDLHLKLSELGKELVIVGHKHSAMIFNSASAPNNLRLLQYRAICQESLRQRFVWALLSARRRGQNRVLKQLGMPLLATPTCPPNNLMLYEAEMSRKYWQAWAQCFQLDGFIGRERQPPSDPINALLSLTATLEDSTLTPHLLAEGFDLCLGFHHRTGYRRSSLVLDIKELTRSDLEAWLIALWRTQKLTAQDFEQTEYGCRLTRAGQQRFYPAWFGWQKQRKTALRRMIRLCRRYLERGMSHE</sequence>
<keyword evidence="6" id="KW-0051">Antiviral defense</keyword>
<evidence type="ECO:0000256" key="6">
    <source>
        <dbReference type="ARBA" id="ARBA00023118"/>
    </source>
</evidence>